<feature type="region of interest" description="Disordered" evidence="2">
    <location>
        <begin position="242"/>
        <end position="288"/>
    </location>
</feature>
<keyword evidence="4" id="KW-1185">Reference proteome</keyword>
<proteinExistence type="predicted"/>
<dbReference type="Proteomes" id="UP000001396">
    <property type="component" value="Unassembled WGS sequence"/>
</dbReference>
<dbReference type="FunCoup" id="D3BM77">
    <property type="interactions" value="169"/>
</dbReference>
<evidence type="ECO:0000256" key="2">
    <source>
        <dbReference type="SAM" id="MobiDB-lite"/>
    </source>
</evidence>
<feature type="compositionally biased region" description="Low complexity" evidence="2">
    <location>
        <begin position="211"/>
        <end position="224"/>
    </location>
</feature>
<name>D3BM77_HETP5</name>
<feature type="region of interest" description="Disordered" evidence="2">
    <location>
        <begin position="305"/>
        <end position="328"/>
    </location>
</feature>
<dbReference type="EMBL" id="ADBJ01000042">
    <property type="protein sequence ID" value="EFA77678.1"/>
    <property type="molecule type" value="Genomic_DNA"/>
</dbReference>
<feature type="compositionally biased region" description="Low complexity" evidence="2">
    <location>
        <begin position="157"/>
        <end position="173"/>
    </location>
</feature>
<reference evidence="3 4" key="1">
    <citation type="journal article" date="2011" name="Genome Res.">
        <title>Phylogeny-wide analysis of social amoeba genomes highlights ancient origins for complex intercellular communication.</title>
        <authorList>
            <person name="Heidel A.J."/>
            <person name="Lawal H.M."/>
            <person name="Felder M."/>
            <person name="Schilde C."/>
            <person name="Helps N.R."/>
            <person name="Tunggal B."/>
            <person name="Rivero F."/>
            <person name="John U."/>
            <person name="Schleicher M."/>
            <person name="Eichinger L."/>
            <person name="Platzer M."/>
            <person name="Noegel A.A."/>
            <person name="Schaap P."/>
            <person name="Gloeckner G."/>
        </authorList>
    </citation>
    <scope>NUCLEOTIDE SEQUENCE [LARGE SCALE GENOMIC DNA]</scope>
    <source>
        <strain evidence="4">ATCC 26659 / Pp 5 / PN500</strain>
    </source>
</reference>
<feature type="compositionally biased region" description="Low complexity" evidence="2">
    <location>
        <begin position="243"/>
        <end position="256"/>
    </location>
</feature>
<feature type="compositionally biased region" description="Low complexity" evidence="2">
    <location>
        <begin position="307"/>
        <end position="319"/>
    </location>
</feature>
<dbReference type="AlphaFoldDB" id="D3BM77"/>
<dbReference type="RefSeq" id="XP_020429806.1">
    <property type="nucleotide sequence ID" value="XM_020583025.1"/>
</dbReference>
<sequence length="349" mass="38145">MLSSEEHREACRVYMQKYRSKPENREKIRQQNAEYRKRKKLESIRQVSEIGNLEQNLDSYQSRISMLEKDLKEALFKVAILEQDTRIPQSYIHQLTSLKSQLDHKQHQIDVIISASASSIQTAQNSIATAYQGLISTIHQVTSPTNSPPASPVAMTPSNSPVVQSVNNNQQQPTIPPLDFKLKNKTIDLFSNEQPYFGSGQPSPSSPPSSPSLHFLTSPSSSSSNFASIPALANSTGSFGLVPDTNTASSPTPSTTFKAQSPESKSASSTPQLSSVSGAPATSPNHVANHPLSLLCDVLQNETYTNQQQQQQQSQIIQSRPIHNNSSSDFSKTAINFVLNSGASSTKSF</sequence>
<protein>
    <submittedName>
        <fullName evidence="3">Uncharacterized protein</fullName>
    </submittedName>
</protein>
<dbReference type="InParanoid" id="D3BM77"/>
<feature type="coiled-coil region" evidence="1">
    <location>
        <begin position="50"/>
        <end position="84"/>
    </location>
</feature>
<feature type="region of interest" description="Disordered" evidence="2">
    <location>
        <begin position="142"/>
        <end position="178"/>
    </location>
</feature>
<feature type="region of interest" description="Disordered" evidence="2">
    <location>
        <begin position="192"/>
        <end position="226"/>
    </location>
</feature>
<feature type="compositionally biased region" description="Polar residues" evidence="2">
    <location>
        <begin position="257"/>
        <end position="286"/>
    </location>
</feature>
<dbReference type="GeneID" id="31367754"/>
<comment type="caution">
    <text evidence="3">The sequence shown here is derived from an EMBL/GenBank/DDBJ whole genome shotgun (WGS) entry which is preliminary data.</text>
</comment>
<organism evidence="3 4">
    <name type="scientific">Heterostelium pallidum (strain ATCC 26659 / Pp 5 / PN500)</name>
    <name type="common">Cellular slime mold</name>
    <name type="synonym">Polysphondylium pallidum</name>
    <dbReference type="NCBI Taxonomy" id="670386"/>
    <lineage>
        <taxon>Eukaryota</taxon>
        <taxon>Amoebozoa</taxon>
        <taxon>Evosea</taxon>
        <taxon>Eumycetozoa</taxon>
        <taxon>Dictyostelia</taxon>
        <taxon>Acytosteliales</taxon>
        <taxon>Acytosteliaceae</taxon>
        <taxon>Heterostelium</taxon>
    </lineage>
</organism>
<evidence type="ECO:0000313" key="4">
    <source>
        <dbReference type="Proteomes" id="UP000001396"/>
    </source>
</evidence>
<evidence type="ECO:0000256" key="1">
    <source>
        <dbReference type="SAM" id="Coils"/>
    </source>
</evidence>
<keyword evidence="1" id="KW-0175">Coiled coil</keyword>
<accession>D3BM77</accession>
<gene>
    <name evidence="3" type="ORF">PPL_12287</name>
</gene>
<evidence type="ECO:0000313" key="3">
    <source>
        <dbReference type="EMBL" id="EFA77678.1"/>
    </source>
</evidence>
<dbReference type="OMA" id="NELYYNT"/>